<accession>A0A975M873</accession>
<evidence type="ECO:0000256" key="1">
    <source>
        <dbReference type="SAM" id="MobiDB-lite"/>
    </source>
</evidence>
<dbReference type="KEGG" id="ajg:KKR91_08055"/>
<feature type="region of interest" description="Disordered" evidence="1">
    <location>
        <begin position="71"/>
        <end position="91"/>
    </location>
</feature>
<evidence type="ECO:0000313" key="3">
    <source>
        <dbReference type="Proteomes" id="UP000676885"/>
    </source>
</evidence>
<sequence length="91" mass="10128">MKTNRADTATEDGFFPWPREVPEEWLLKAHPVILAVSALVLYHQFAPLPDSPLGYVSEIFVLTTAYSMLAGKGRKKPKDNSPQTDPQNSAE</sequence>
<dbReference type="RefSeq" id="WP_210228496.1">
    <property type="nucleotide sequence ID" value="NZ_CP076022.1"/>
</dbReference>
<keyword evidence="3" id="KW-1185">Reference proteome</keyword>
<feature type="compositionally biased region" description="Polar residues" evidence="1">
    <location>
        <begin position="80"/>
        <end position="91"/>
    </location>
</feature>
<dbReference type="AlphaFoldDB" id="A0A975M873"/>
<dbReference type="EMBL" id="CP076022">
    <property type="protein sequence ID" value="QWC11484.1"/>
    <property type="molecule type" value="Genomic_DNA"/>
</dbReference>
<gene>
    <name evidence="2" type="ORF">KKR91_08055</name>
</gene>
<protein>
    <submittedName>
        <fullName evidence="2">Uncharacterized protein</fullName>
    </submittedName>
</protein>
<proteinExistence type="predicted"/>
<dbReference type="Proteomes" id="UP000676885">
    <property type="component" value="Chromosome"/>
</dbReference>
<reference evidence="2 3" key="1">
    <citation type="submission" date="2021-05" db="EMBL/GenBank/DDBJ databases">
        <title>Novel species in genus Arthrobacter.</title>
        <authorList>
            <person name="Zhang G."/>
        </authorList>
    </citation>
    <scope>NUCLEOTIDE SEQUENCE [LARGE SCALE GENOMIC DNA]</scope>
    <source>
        <strain evidence="3">zg-ZUI227</strain>
    </source>
</reference>
<organism evidence="2 3">
    <name type="scientific">Arthrobacter jiangjiafuii</name>
    <dbReference type="NCBI Taxonomy" id="2817475"/>
    <lineage>
        <taxon>Bacteria</taxon>
        <taxon>Bacillati</taxon>
        <taxon>Actinomycetota</taxon>
        <taxon>Actinomycetes</taxon>
        <taxon>Micrococcales</taxon>
        <taxon>Micrococcaceae</taxon>
        <taxon>Arthrobacter</taxon>
    </lineage>
</organism>
<name>A0A975M873_9MICC</name>
<evidence type="ECO:0000313" key="2">
    <source>
        <dbReference type="EMBL" id="QWC11484.1"/>
    </source>
</evidence>